<dbReference type="Pfam" id="PF23262">
    <property type="entry name" value="NFD4_C"/>
    <property type="match status" value="1"/>
</dbReference>
<comment type="subcellular location">
    <subcellularLocation>
        <location evidence="1">Membrane</location>
        <topology evidence="1">Multi-pass membrane protein</topology>
    </subcellularLocation>
</comment>
<keyword evidence="3 5" id="KW-1133">Transmembrane helix</keyword>
<dbReference type="Pfam" id="PF06813">
    <property type="entry name" value="Nodulin-like"/>
    <property type="match status" value="1"/>
</dbReference>
<dbReference type="InterPro" id="IPR056555">
    <property type="entry name" value="NFD4_C"/>
</dbReference>
<dbReference type="Gene3D" id="1.20.1250.20">
    <property type="entry name" value="MFS general substrate transporter like domains"/>
    <property type="match status" value="1"/>
</dbReference>
<evidence type="ECO:0000256" key="2">
    <source>
        <dbReference type="ARBA" id="ARBA00022692"/>
    </source>
</evidence>
<gene>
    <name evidence="8" type="primary">TorMFS21</name>
    <name evidence="8" type="ORF">TorRG33x02_055590</name>
</gene>
<dbReference type="GO" id="GO:0016020">
    <property type="term" value="C:membrane"/>
    <property type="evidence" value="ECO:0007669"/>
    <property type="project" value="UniProtKB-SubCell"/>
</dbReference>
<keyword evidence="2 5" id="KW-0812">Transmembrane</keyword>
<feature type="transmembrane region" description="Helical" evidence="5">
    <location>
        <begin position="505"/>
        <end position="526"/>
    </location>
</feature>
<feature type="transmembrane region" description="Helical" evidence="5">
    <location>
        <begin position="171"/>
        <end position="192"/>
    </location>
</feature>
<dbReference type="AlphaFoldDB" id="A0A2P5FLK4"/>
<comment type="caution">
    <text evidence="8">The sequence shown here is derived from an EMBL/GenBank/DDBJ whole genome shotgun (WGS) entry which is preliminary data.</text>
</comment>
<feature type="domain" description="Nodulin-like" evidence="6">
    <location>
        <begin position="12"/>
        <end position="261"/>
    </location>
</feature>
<protein>
    <submittedName>
        <fullName evidence="8">Major facilitator</fullName>
    </submittedName>
</protein>
<dbReference type="CDD" id="cd17354">
    <property type="entry name" value="MFS_Mch1p_like"/>
    <property type="match status" value="1"/>
</dbReference>
<evidence type="ECO:0000259" key="6">
    <source>
        <dbReference type="Pfam" id="PF06813"/>
    </source>
</evidence>
<keyword evidence="4 5" id="KW-0472">Membrane</keyword>
<keyword evidence="9" id="KW-1185">Reference proteome</keyword>
<dbReference type="EMBL" id="JXTC01000023">
    <property type="protein sequence ID" value="PON98659.1"/>
    <property type="molecule type" value="Genomic_DNA"/>
</dbReference>
<reference evidence="9" key="1">
    <citation type="submission" date="2016-06" db="EMBL/GenBank/DDBJ databases">
        <title>Parallel loss of symbiosis genes in relatives of nitrogen-fixing non-legume Parasponia.</title>
        <authorList>
            <person name="Van Velzen R."/>
            <person name="Holmer R."/>
            <person name="Bu F."/>
            <person name="Rutten L."/>
            <person name="Van Zeijl A."/>
            <person name="Liu W."/>
            <person name="Santuari L."/>
            <person name="Cao Q."/>
            <person name="Sharma T."/>
            <person name="Shen D."/>
            <person name="Roswanjaya Y."/>
            <person name="Wardhani T."/>
            <person name="Kalhor M.S."/>
            <person name="Jansen J."/>
            <person name="Van den Hoogen J."/>
            <person name="Gungor B."/>
            <person name="Hartog M."/>
            <person name="Hontelez J."/>
            <person name="Verver J."/>
            <person name="Yang W.-C."/>
            <person name="Schijlen E."/>
            <person name="Repin R."/>
            <person name="Schilthuizen M."/>
            <person name="Schranz E."/>
            <person name="Heidstra R."/>
            <person name="Miyata K."/>
            <person name="Fedorova E."/>
            <person name="Kohlen W."/>
            <person name="Bisseling T."/>
            <person name="Smit S."/>
            <person name="Geurts R."/>
        </authorList>
    </citation>
    <scope>NUCLEOTIDE SEQUENCE [LARGE SCALE GENOMIC DNA]</scope>
    <source>
        <strain evidence="9">cv. RG33-2</strain>
    </source>
</reference>
<dbReference type="InParanoid" id="A0A2P5FLK4"/>
<organism evidence="8 9">
    <name type="scientific">Trema orientale</name>
    <name type="common">Charcoal tree</name>
    <name type="synonym">Celtis orientalis</name>
    <dbReference type="NCBI Taxonomy" id="63057"/>
    <lineage>
        <taxon>Eukaryota</taxon>
        <taxon>Viridiplantae</taxon>
        <taxon>Streptophyta</taxon>
        <taxon>Embryophyta</taxon>
        <taxon>Tracheophyta</taxon>
        <taxon>Spermatophyta</taxon>
        <taxon>Magnoliopsida</taxon>
        <taxon>eudicotyledons</taxon>
        <taxon>Gunneridae</taxon>
        <taxon>Pentapetalae</taxon>
        <taxon>rosids</taxon>
        <taxon>fabids</taxon>
        <taxon>Rosales</taxon>
        <taxon>Cannabaceae</taxon>
        <taxon>Trema</taxon>
    </lineage>
</organism>
<feature type="transmembrane region" description="Helical" evidence="5">
    <location>
        <begin position="212"/>
        <end position="229"/>
    </location>
</feature>
<evidence type="ECO:0000259" key="7">
    <source>
        <dbReference type="Pfam" id="PF23262"/>
    </source>
</evidence>
<feature type="transmembrane region" description="Helical" evidence="5">
    <location>
        <begin position="142"/>
        <end position="165"/>
    </location>
</feature>
<name>A0A2P5FLK4_TREOI</name>
<feature type="transmembrane region" description="Helical" evidence="5">
    <location>
        <begin position="416"/>
        <end position="438"/>
    </location>
</feature>
<dbReference type="OrthoDB" id="410267at2759"/>
<dbReference type="InterPro" id="IPR036259">
    <property type="entry name" value="MFS_trans_sf"/>
</dbReference>
<evidence type="ECO:0000313" key="8">
    <source>
        <dbReference type="EMBL" id="PON98659.1"/>
    </source>
</evidence>
<evidence type="ECO:0000256" key="1">
    <source>
        <dbReference type="ARBA" id="ARBA00004141"/>
    </source>
</evidence>
<evidence type="ECO:0000256" key="4">
    <source>
        <dbReference type="ARBA" id="ARBA00023136"/>
    </source>
</evidence>
<feature type="transmembrane region" description="Helical" evidence="5">
    <location>
        <begin position="12"/>
        <end position="32"/>
    </location>
</feature>
<dbReference type="SUPFAM" id="SSF103473">
    <property type="entry name" value="MFS general substrate transporter"/>
    <property type="match status" value="1"/>
</dbReference>
<proteinExistence type="predicted"/>
<dbReference type="Proteomes" id="UP000237000">
    <property type="component" value="Unassembled WGS sequence"/>
</dbReference>
<feature type="transmembrane region" description="Helical" evidence="5">
    <location>
        <begin position="77"/>
        <end position="98"/>
    </location>
</feature>
<feature type="transmembrane region" description="Helical" evidence="5">
    <location>
        <begin position="391"/>
        <end position="410"/>
    </location>
</feature>
<feature type="transmembrane region" description="Helical" evidence="5">
    <location>
        <begin position="241"/>
        <end position="262"/>
    </location>
</feature>
<dbReference type="STRING" id="63057.A0A2P5FLK4"/>
<evidence type="ECO:0000313" key="9">
    <source>
        <dbReference type="Proteomes" id="UP000237000"/>
    </source>
</evidence>
<feature type="transmembrane region" description="Helical" evidence="5">
    <location>
        <begin position="322"/>
        <end position="340"/>
    </location>
</feature>
<dbReference type="PANTHER" id="PTHR21576:SF156">
    <property type="entry name" value="PROTEIN NUCLEAR FUSION DEFECTIVE 4-LIKE"/>
    <property type="match status" value="1"/>
</dbReference>
<feature type="domain" description="NFD4 C-terminal" evidence="7">
    <location>
        <begin position="335"/>
        <end position="532"/>
    </location>
</feature>
<accession>A0A2P5FLK4</accession>
<dbReference type="InterPro" id="IPR010658">
    <property type="entry name" value="Nodulin-like"/>
</dbReference>
<feature type="transmembrane region" description="Helical" evidence="5">
    <location>
        <begin position="450"/>
        <end position="474"/>
    </location>
</feature>
<evidence type="ECO:0000256" key="5">
    <source>
        <dbReference type="SAM" id="Phobius"/>
    </source>
</evidence>
<sequence>MKSFTVQVLTGRWLMVFATFLLMIASGASYMFSLYSNDIKSVLGYDQTTLNLIGFSKNLGPNVGFLSGLISEVTPPWVILSIGAVLNFFGNFMIWLAVARKIPVPRIWNMCLYIAVGANSHTFTNTGALITCVKSFPESRGVVMGLLTGYTGISGAVIAQLYRAFYGDDTSFFTLFAAWLPTVLLFAFIRTIRIIENPTSSPDDDAKVFRKFLYISLSLAGFLLISIILERTLINFTRTEYVLSAAAVLFLVFLLPLVVVFMEEHKLLKSKSETQFTAPLVISSQPPSSPSKQTVPWWKDVLNPPELGEDFTILQALFSIDMLALLLATICGLGGTITMMDNLGQIGTSFGYPLKKTTNFVSLTSIWSYLGQITAGTLSEHLVTKYKFPRTLLLTLNVLLSSIGHVLIAFNVPSGLYVASVITGFCTGAFWSLIFTIISELFGLKHYSTLYHFGSVASPLGLYFLNVKVTGYYYDKEAKKQMAASGAVLKPGEALNCLGGECFRLSFIIITGVALFGAVVSLVLVVRTTKFYQGDIYKRFRNKAEIEEEEEDEDEDEVLLSVVASVGVGQEERPTDKRSSV</sequence>
<dbReference type="PANTHER" id="PTHR21576">
    <property type="entry name" value="UNCHARACTERIZED NODULIN-LIKE PROTEIN"/>
    <property type="match status" value="1"/>
</dbReference>
<evidence type="ECO:0000256" key="3">
    <source>
        <dbReference type="ARBA" id="ARBA00022989"/>
    </source>
</evidence>